<dbReference type="AlphaFoldDB" id="A0A420FD96"/>
<dbReference type="InterPro" id="IPR003423">
    <property type="entry name" value="OMP_efflux"/>
</dbReference>
<dbReference type="Proteomes" id="UP000286402">
    <property type="component" value="Unassembled WGS sequence"/>
</dbReference>
<evidence type="ECO:0000313" key="4">
    <source>
        <dbReference type="EMBL" id="RKF30889.1"/>
    </source>
</evidence>
<dbReference type="Pfam" id="PF02321">
    <property type="entry name" value="OEP"/>
    <property type="match status" value="2"/>
</dbReference>
<evidence type="ECO:0000256" key="3">
    <source>
        <dbReference type="SAM" id="SignalP"/>
    </source>
</evidence>
<feature type="coiled-coil region" evidence="2">
    <location>
        <begin position="209"/>
        <end position="236"/>
    </location>
</feature>
<dbReference type="EMBL" id="MCAQ01000029">
    <property type="protein sequence ID" value="RKF30889.1"/>
    <property type="molecule type" value="Genomic_DNA"/>
</dbReference>
<evidence type="ECO:0008006" key="6">
    <source>
        <dbReference type="Google" id="ProtNLM"/>
    </source>
</evidence>
<sequence>MFKKIVLIGVFLLSCGVFCHGQENNIPIKLNDLLSAVAQHAPSLRTDYTGTMVQEARVQEIRNNRLPSLQLSYQADLGSNNNVPGPYFGFGIVPTNNGGIRENNNYNAVSSNLAIAAFQWEFYNFGAYQAQDQLAQSAVNVEKKRFDQSKYDLQSFTIYSYLQLLKLHDLIEIQTRSIDRNREIRQSIFAVVKSGIRAGVDTSMADAEISRAKLSLIELENQQRQLQIRLSTLSALPPDQIVADTTAEKILFEQVKSSPIELNGGTQHPLVAYYNALFDKTKMEEKLVSKSYHPKLFLSGAVWGRAASVDHSNSYRSLGEGFGVERGNYLVGVGINYNIFDLQRKKAKLHTQRLMVDQAGQKLQEEQANITMNIAQSAAEVATAEQRLDEIPHQTKAANAAYRQKFSLYKNGLTDIVEVNVAQNMLYQAERDYIAAKYNYYLALFHQVVAQNNVDGFLQLFK</sequence>
<dbReference type="PANTHER" id="PTHR30203">
    <property type="entry name" value="OUTER MEMBRANE CATION EFFLUX PROTEIN"/>
    <property type="match status" value="1"/>
</dbReference>
<dbReference type="PANTHER" id="PTHR30203:SF29">
    <property type="entry name" value="PROTEIN CYAE"/>
    <property type="match status" value="1"/>
</dbReference>
<dbReference type="PROSITE" id="PS51257">
    <property type="entry name" value="PROKAR_LIPOPROTEIN"/>
    <property type="match status" value="1"/>
</dbReference>
<protein>
    <recommendedName>
        <fullName evidence="6">Outer membrane protein TolC</fullName>
    </recommendedName>
</protein>
<feature type="signal peptide" evidence="3">
    <location>
        <begin position="1"/>
        <end position="19"/>
    </location>
</feature>
<proteinExistence type="inferred from homology"/>
<organism evidence="4 5">
    <name type="scientific">Sphingobacterium siyangense</name>
    <dbReference type="NCBI Taxonomy" id="459529"/>
    <lineage>
        <taxon>Bacteria</taxon>
        <taxon>Pseudomonadati</taxon>
        <taxon>Bacteroidota</taxon>
        <taxon>Sphingobacteriia</taxon>
        <taxon>Sphingobacteriales</taxon>
        <taxon>Sphingobacteriaceae</taxon>
        <taxon>Sphingobacterium</taxon>
    </lineage>
</organism>
<keyword evidence="2" id="KW-0175">Coiled coil</keyword>
<evidence type="ECO:0000256" key="1">
    <source>
        <dbReference type="ARBA" id="ARBA00007613"/>
    </source>
</evidence>
<accession>A0A420FD96</accession>
<dbReference type="RefSeq" id="WP_120336318.1">
    <property type="nucleotide sequence ID" value="NZ_MCAQ01000029.1"/>
</dbReference>
<dbReference type="SUPFAM" id="SSF56954">
    <property type="entry name" value="Outer membrane efflux proteins (OEP)"/>
    <property type="match status" value="1"/>
</dbReference>
<keyword evidence="3" id="KW-0732">Signal</keyword>
<keyword evidence="5" id="KW-1185">Reference proteome</keyword>
<name>A0A420FD96_9SPHI</name>
<dbReference type="GO" id="GO:0015562">
    <property type="term" value="F:efflux transmembrane transporter activity"/>
    <property type="evidence" value="ECO:0007669"/>
    <property type="project" value="InterPro"/>
</dbReference>
<dbReference type="Gene3D" id="1.20.1600.10">
    <property type="entry name" value="Outer membrane efflux proteins (OEP)"/>
    <property type="match status" value="1"/>
</dbReference>
<evidence type="ECO:0000256" key="2">
    <source>
        <dbReference type="SAM" id="Coils"/>
    </source>
</evidence>
<comment type="similarity">
    <text evidence="1">Belongs to the outer membrane factor (OMF) (TC 1.B.17) family.</text>
</comment>
<gene>
    <name evidence="4" type="ORF">BCY89_18315</name>
</gene>
<reference evidence="4 5" key="1">
    <citation type="submission" date="2016-07" db="EMBL/GenBank/DDBJ databases">
        <title>Genome analysis of Sphingobacterium siyangense T12B17.</title>
        <authorList>
            <person name="Xu D."/>
            <person name="Su Y."/>
            <person name="Zheng S."/>
        </authorList>
    </citation>
    <scope>NUCLEOTIDE SEQUENCE [LARGE SCALE GENOMIC DNA]</scope>
    <source>
        <strain evidence="4 5">T12B17</strain>
    </source>
</reference>
<evidence type="ECO:0000313" key="5">
    <source>
        <dbReference type="Proteomes" id="UP000286402"/>
    </source>
</evidence>
<dbReference type="InterPro" id="IPR010131">
    <property type="entry name" value="MdtP/NodT-like"/>
</dbReference>
<comment type="caution">
    <text evidence="4">The sequence shown here is derived from an EMBL/GenBank/DDBJ whole genome shotgun (WGS) entry which is preliminary data.</text>
</comment>
<feature type="chain" id="PRO_5019527479" description="Outer membrane protein TolC" evidence="3">
    <location>
        <begin position="20"/>
        <end position="462"/>
    </location>
</feature>